<evidence type="ECO:0000313" key="4">
    <source>
        <dbReference type="Proteomes" id="UP000467379"/>
    </source>
</evidence>
<sequence>MLQPPGSVIEIAHVVDDLDAAIGQFIELWGAGPFYSAPMRFPTGHHYRGKEAPLAIDVGFGFSGGLLIELIQPLDGDRSVFSEALAARGPGFHHIVRREPYEKGVTRCEQAGFGKALELTTAFGERTVLFDTTALNGGFLEVVDLHVTFEPLLATLSQAHDGWDGERPRRSLSALFDYAGPDRGS</sequence>
<reference evidence="1 4" key="2">
    <citation type="journal article" date="2019" name="Emerg. Microbes Infect.">
        <title>Comprehensive subspecies identification of 175 nontuberculous mycobacteria species based on 7547 genomic profiles.</title>
        <authorList>
            <person name="Matsumoto Y."/>
            <person name="Kinjo T."/>
            <person name="Motooka D."/>
            <person name="Nabeya D."/>
            <person name="Jung N."/>
            <person name="Uechi K."/>
            <person name="Horii T."/>
            <person name="Iida T."/>
            <person name="Fujita J."/>
            <person name="Nakamura S."/>
        </authorList>
    </citation>
    <scope>NUCLEOTIDE SEQUENCE [LARGE SCALE GENOMIC DNA]</scope>
    <source>
        <strain evidence="1 4">JCM 12687</strain>
        <plasmid evidence="1">pJCM12687</plasmid>
    </source>
</reference>
<evidence type="ECO:0008006" key="5">
    <source>
        <dbReference type="Google" id="ProtNLM"/>
    </source>
</evidence>
<dbReference type="SUPFAM" id="SSF54593">
    <property type="entry name" value="Glyoxalase/Bleomycin resistance protein/Dihydroxybiphenyl dioxygenase"/>
    <property type="match status" value="1"/>
</dbReference>
<dbReference type="Gene3D" id="3.10.180.10">
    <property type="entry name" value="2,3-Dihydroxybiphenyl 1,2-Dioxygenase, domain 1"/>
    <property type="match status" value="1"/>
</dbReference>
<name>A0A7I7WG73_9MYCO</name>
<dbReference type="EMBL" id="MVHM01000002">
    <property type="protein sequence ID" value="ORA40245.1"/>
    <property type="molecule type" value="Genomic_DNA"/>
</dbReference>
<dbReference type="Pfam" id="PF13669">
    <property type="entry name" value="Glyoxalase_4"/>
    <property type="match status" value="1"/>
</dbReference>
<accession>A0A7I7WG73</accession>
<dbReference type="AlphaFoldDB" id="A0A7I7WG73"/>
<dbReference type="RefSeq" id="WP_083130633.1">
    <property type="nucleotide sequence ID" value="NZ_AP022607.1"/>
</dbReference>
<dbReference type="Proteomes" id="UP000192441">
    <property type="component" value="Unassembled WGS sequence"/>
</dbReference>
<dbReference type="EMBL" id="AP022607">
    <property type="protein sequence ID" value="BBZ15551.1"/>
    <property type="molecule type" value="Genomic_DNA"/>
</dbReference>
<geneLocation type="plasmid" evidence="1 4">
    <name>pJCM12687</name>
</geneLocation>
<gene>
    <name evidence="2" type="ORF">BST20_06725</name>
    <name evidence="1" type="ORF">MBRA_57460</name>
</gene>
<organism evidence="2 3">
    <name type="scientific">Mycobacterium branderi</name>
    <dbReference type="NCBI Taxonomy" id="43348"/>
    <lineage>
        <taxon>Bacteria</taxon>
        <taxon>Bacillati</taxon>
        <taxon>Actinomycetota</taxon>
        <taxon>Actinomycetes</taxon>
        <taxon>Mycobacteriales</taxon>
        <taxon>Mycobacteriaceae</taxon>
        <taxon>Mycobacterium</taxon>
    </lineage>
</organism>
<proteinExistence type="predicted"/>
<dbReference type="InterPro" id="IPR029068">
    <property type="entry name" value="Glyas_Bleomycin-R_OHBP_Dase"/>
</dbReference>
<evidence type="ECO:0000313" key="1">
    <source>
        <dbReference type="EMBL" id="BBZ15551.1"/>
    </source>
</evidence>
<evidence type="ECO:0000313" key="2">
    <source>
        <dbReference type="EMBL" id="ORA40245.1"/>
    </source>
</evidence>
<keyword evidence="1" id="KW-0614">Plasmid</keyword>
<keyword evidence="4" id="KW-1185">Reference proteome</keyword>
<protein>
    <recommendedName>
        <fullName evidence="5">Glyoxalase</fullName>
    </recommendedName>
</protein>
<reference evidence="2 3" key="1">
    <citation type="submission" date="2016-12" db="EMBL/GenBank/DDBJ databases">
        <title>The new phylogeny of genus Mycobacterium.</title>
        <authorList>
            <person name="Tortoli E."/>
            <person name="Trovato A."/>
            <person name="Cirillo D.M."/>
        </authorList>
    </citation>
    <scope>NUCLEOTIDE SEQUENCE [LARGE SCALE GENOMIC DNA]</scope>
    <source>
        <strain evidence="2 3">DSM 44624</strain>
    </source>
</reference>
<dbReference type="Proteomes" id="UP000467379">
    <property type="component" value="Plasmid pJCM12687"/>
</dbReference>
<dbReference type="OrthoDB" id="9792173at2"/>
<reference evidence="1" key="3">
    <citation type="submission" date="2020-02" db="EMBL/GenBank/DDBJ databases">
        <authorList>
            <person name="Matsumoto Y."/>
            <person name="Kinjo T."/>
            <person name="Motooka D."/>
            <person name="Nabeya D."/>
            <person name="Jung N."/>
            <person name="Uechi K."/>
            <person name="Horii T."/>
            <person name="Iida T."/>
            <person name="Fujita J."/>
            <person name="Nakamura S."/>
        </authorList>
    </citation>
    <scope>NUCLEOTIDE SEQUENCE</scope>
    <source>
        <strain evidence="1">JCM 12687</strain>
        <plasmid evidence="1">pJCM12687</plasmid>
    </source>
</reference>
<evidence type="ECO:0000313" key="3">
    <source>
        <dbReference type="Proteomes" id="UP000192441"/>
    </source>
</evidence>